<dbReference type="Proteomes" id="UP001336020">
    <property type="component" value="Unassembled WGS sequence"/>
</dbReference>
<dbReference type="EMBL" id="JAUTXY010000001">
    <property type="protein sequence ID" value="MEE2056518.1"/>
    <property type="molecule type" value="Genomic_DNA"/>
</dbReference>
<dbReference type="InterPro" id="IPR054228">
    <property type="entry name" value="DUF6953"/>
</dbReference>
<proteinExistence type="predicted"/>
<organism evidence="1 2">
    <name type="scientific">Rhodococcus artemisiae</name>
    <dbReference type="NCBI Taxonomy" id="714159"/>
    <lineage>
        <taxon>Bacteria</taxon>
        <taxon>Bacillati</taxon>
        <taxon>Actinomycetota</taxon>
        <taxon>Actinomycetes</taxon>
        <taxon>Mycobacteriales</taxon>
        <taxon>Nocardiaceae</taxon>
        <taxon>Rhodococcus</taxon>
    </lineage>
</organism>
<sequence>MSTSASDIATWMVDIITTEHRVGQADMVDAIESKFGSEWIYVGDSGHPSIDRAVLKEFRKAHRGAVKWHREDLAWYIDDEPEADPAEPSAAE</sequence>
<gene>
    <name evidence="1" type="ORF">Q7514_03120</name>
</gene>
<evidence type="ECO:0008006" key="3">
    <source>
        <dbReference type="Google" id="ProtNLM"/>
    </source>
</evidence>
<name>A0ABU7L4Q1_9NOCA</name>
<comment type="caution">
    <text evidence="1">The sequence shown here is derived from an EMBL/GenBank/DDBJ whole genome shotgun (WGS) entry which is preliminary data.</text>
</comment>
<dbReference type="Pfam" id="PF22266">
    <property type="entry name" value="DUF6953"/>
    <property type="match status" value="1"/>
</dbReference>
<reference evidence="1 2" key="1">
    <citation type="submission" date="2023-07" db="EMBL/GenBank/DDBJ databases">
        <authorList>
            <person name="Girao M."/>
            <person name="Carvalho M.F."/>
        </authorList>
    </citation>
    <scope>NUCLEOTIDE SEQUENCE [LARGE SCALE GENOMIC DNA]</scope>
    <source>
        <strain evidence="1 2">YIM65754</strain>
    </source>
</reference>
<dbReference type="RefSeq" id="WP_330131776.1">
    <property type="nucleotide sequence ID" value="NZ_JAUTXY010000001.1"/>
</dbReference>
<accession>A0ABU7L4Q1</accession>
<evidence type="ECO:0000313" key="2">
    <source>
        <dbReference type="Proteomes" id="UP001336020"/>
    </source>
</evidence>
<keyword evidence="2" id="KW-1185">Reference proteome</keyword>
<evidence type="ECO:0000313" key="1">
    <source>
        <dbReference type="EMBL" id="MEE2056518.1"/>
    </source>
</evidence>
<protein>
    <recommendedName>
        <fullName evidence="3">Lsr2 protein</fullName>
    </recommendedName>
</protein>